<proteinExistence type="predicted"/>
<sequence length="153" mass="17454">MRKGYIDRSPEENYRMYMRSVCTIIPDRIIFNPPATIVFWTDGTKTVVKCAEGEKFDPYTGFCYAFAERCLGSISHIKKLCRICSTGLPEASEAIVKGAKEDAPMTSFEKQSVAYMRHAICDKFADGWSIDQIAKRFKMSDKDIYEALGKEFE</sequence>
<evidence type="ECO:0000313" key="1">
    <source>
        <dbReference type="EMBL" id="DAE20957.1"/>
    </source>
</evidence>
<reference evidence="1" key="1">
    <citation type="journal article" date="2021" name="Proc. Natl. Acad. Sci. U.S.A.">
        <title>A Catalog of Tens of Thousands of Viruses from Human Metagenomes Reveals Hidden Associations with Chronic Diseases.</title>
        <authorList>
            <person name="Tisza M.J."/>
            <person name="Buck C.B."/>
        </authorList>
    </citation>
    <scope>NUCLEOTIDE SEQUENCE</scope>
    <source>
        <strain evidence="1">CtgBD49</strain>
    </source>
</reference>
<organism evidence="1">
    <name type="scientific">Siphoviridae sp. ctgBD49</name>
    <dbReference type="NCBI Taxonomy" id="2826420"/>
    <lineage>
        <taxon>Viruses</taxon>
        <taxon>Duplodnaviria</taxon>
        <taxon>Heunggongvirae</taxon>
        <taxon>Uroviricota</taxon>
        <taxon>Caudoviricetes</taxon>
    </lineage>
</organism>
<accession>A0A8S5QQD6</accession>
<dbReference type="EMBL" id="BK015703">
    <property type="protein sequence ID" value="DAE20957.1"/>
    <property type="molecule type" value="Genomic_DNA"/>
</dbReference>
<name>A0A8S5QQD6_9CAUD</name>
<protein>
    <submittedName>
        <fullName evidence="1">Uncharacterized protein</fullName>
    </submittedName>
</protein>